<dbReference type="SUPFAM" id="SSF54928">
    <property type="entry name" value="RNA-binding domain, RBD"/>
    <property type="match status" value="3"/>
</dbReference>
<keyword evidence="8" id="KW-1185">Reference proteome</keyword>
<keyword evidence="2 3" id="KW-0694">RNA-binding</keyword>
<feature type="chain" id="PRO_5034989923" evidence="5">
    <location>
        <begin position="18"/>
        <end position="411"/>
    </location>
</feature>
<sequence length="411" mass="45614">MSRGGTSLLFLLQRCVAVRQVTLRTGIKTRCSSSSVLSARCAFTQQPTWASTTRAVCELQSAVRSSQYRFCTKAGAPCEDEYPPLPTYQPDPEAEKKELYIMQVKGLPWSCSAQELLQFFSECRIRDGVKGIHLTVDRMGRPSGQAFIEMEHEEDVGKALEKHRQYLGPRYVEVYEVTNTDAEALLKKAGQDPAESDVVRLRGLPFSCTDQDIVMFFSGLDIVENGITVVLDRKARHSGEAFVQFSSHEAAAEALQRHREVIGNRYIEVFPSRRDQIHSSWKKKPSSAPPFVGLPSANRTASASQNRTGSAHGSALHYIHMRGLPFQVSGEDVVKFFAPLAVSKILMECGAEGRPSGEADVYFSCHKDALTAMSRDRMYIGERYIELFLNSDAESDGSCYSGNVCPVKSVN</sequence>
<dbReference type="InterPro" id="IPR035979">
    <property type="entry name" value="RBD_domain_sf"/>
</dbReference>
<feature type="domain" description="RRM" evidence="6">
    <location>
        <begin position="100"/>
        <end position="179"/>
    </location>
</feature>
<dbReference type="PROSITE" id="PS50102">
    <property type="entry name" value="RRM"/>
    <property type="match status" value="2"/>
</dbReference>
<feature type="compositionally biased region" description="Polar residues" evidence="4">
    <location>
        <begin position="297"/>
        <end position="309"/>
    </location>
</feature>
<accession>A0A8C2ZW87</accession>
<evidence type="ECO:0000256" key="1">
    <source>
        <dbReference type="ARBA" id="ARBA00022737"/>
    </source>
</evidence>
<evidence type="ECO:0000256" key="5">
    <source>
        <dbReference type="SAM" id="SignalP"/>
    </source>
</evidence>
<dbReference type="Pfam" id="PF00076">
    <property type="entry name" value="RRM_1"/>
    <property type="match status" value="2"/>
</dbReference>
<protein>
    <submittedName>
        <fullName evidence="7">G-rich RNA sequence binding factor 1</fullName>
    </submittedName>
</protein>
<dbReference type="SMART" id="SM00360">
    <property type="entry name" value="RRM"/>
    <property type="match status" value="3"/>
</dbReference>
<feature type="region of interest" description="Disordered" evidence="4">
    <location>
        <begin position="278"/>
        <end position="309"/>
    </location>
</feature>
<feature type="signal peptide" evidence="5">
    <location>
        <begin position="1"/>
        <end position="17"/>
    </location>
</feature>
<dbReference type="CDD" id="cd12504">
    <property type="entry name" value="RRM2_hnRNPH_CRSF1_like"/>
    <property type="match status" value="1"/>
</dbReference>
<dbReference type="Proteomes" id="UP000694565">
    <property type="component" value="Unplaced"/>
</dbReference>
<dbReference type="PANTHER" id="PTHR13976">
    <property type="entry name" value="HETEROGENEOUS NUCLEAR RIBONUCLEOPROTEIN-RELATED"/>
    <property type="match status" value="1"/>
</dbReference>
<dbReference type="Gene3D" id="3.30.70.330">
    <property type="match status" value="3"/>
</dbReference>
<name>A0A8C2ZW87_CYCLU</name>
<keyword evidence="1" id="KW-0677">Repeat</keyword>
<proteinExistence type="predicted"/>
<dbReference type="InterPro" id="IPR000504">
    <property type="entry name" value="RRM_dom"/>
</dbReference>
<dbReference type="Ensembl" id="ENSCLMT00005034224.1">
    <property type="protein sequence ID" value="ENSCLMP00005032844.1"/>
    <property type="gene ID" value="ENSCLMG00005015786.1"/>
</dbReference>
<evidence type="ECO:0000256" key="2">
    <source>
        <dbReference type="ARBA" id="ARBA00022884"/>
    </source>
</evidence>
<dbReference type="GO" id="GO:0003723">
    <property type="term" value="F:RNA binding"/>
    <property type="evidence" value="ECO:0007669"/>
    <property type="project" value="UniProtKB-UniRule"/>
</dbReference>
<dbReference type="GeneTree" id="ENSGT00940000165677"/>
<reference evidence="7" key="1">
    <citation type="submission" date="2025-08" db="UniProtKB">
        <authorList>
            <consortium name="Ensembl"/>
        </authorList>
    </citation>
    <scope>IDENTIFICATION</scope>
</reference>
<reference evidence="7" key="2">
    <citation type="submission" date="2025-09" db="UniProtKB">
        <authorList>
            <consortium name="Ensembl"/>
        </authorList>
    </citation>
    <scope>IDENTIFICATION</scope>
</reference>
<evidence type="ECO:0000313" key="7">
    <source>
        <dbReference type="Ensembl" id="ENSCLMP00005032844.1"/>
    </source>
</evidence>
<gene>
    <name evidence="7" type="primary">grsf1</name>
</gene>
<organism evidence="7 8">
    <name type="scientific">Cyclopterus lumpus</name>
    <name type="common">Lumpsucker</name>
    <dbReference type="NCBI Taxonomy" id="8103"/>
    <lineage>
        <taxon>Eukaryota</taxon>
        <taxon>Metazoa</taxon>
        <taxon>Chordata</taxon>
        <taxon>Craniata</taxon>
        <taxon>Vertebrata</taxon>
        <taxon>Euteleostomi</taxon>
        <taxon>Actinopterygii</taxon>
        <taxon>Neopterygii</taxon>
        <taxon>Teleostei</taxon>
        <taxon>Neoteleostei</taxon>
        <taxon>Acanthomorphata</taxon>
        <taxon>Eupercaria</taxon>
        <taxon>Perciformes</taxon>
        <taxon>Cottioidei</taxon>
        <taxon>Cottales</taxon>
        <taxon>Cyclopteridae</taxon>
        <taxon>Cyclopterus</taxon>
    </lineage>
</organism>
<dbReference type="AlphaFoldDB" id="A0A8C2ZW87"/>
<evidence type="ECO:0000259" key="6">
    <source>
        <dbReference type="PROSITE" id="PS50102"/>
    </source>
</evidence>
<dbReference type="InterPro" id="IPR012677">
    <property type="entry name" value="Nucleotide-bd_a/b_plait_sf"/>
</dbReference>
<feature type="domain" description="RRM" evidence="6">
    <location>
        <begin position="197"/>
        <end position="274"/>
    </location>
</feature>
<keyword evidence="5" id="KW-0732">Signal</keyword>
<evidence type="ECO:0000313" key="8">
    <source>
        <dbReference type="Proteomes" id="UP000694565"/>
    </source>
</evidence>
<dbReference type="InterPro" id="IPR050666">
    <property type="entry name" value="ESRP"/>
</dbReference>
<evidence type="ECO:0000256" key="3">
    <source>
        <dbReference type="PROSITE-ProRule" id="PRU00176"/>
    </source>
</evidence>
<evidence type="ECO:0000256" key="4">
    <source>
        <dbReference type="SAM" id="MobiDB-lite"/>
    </source>
</evidence>